<protein>
    <recommendedName>
        <fullName evidence="4">Transmembrane transport protein</fullName>
    </recommendedName>
</protein>
<feature type="transmembrane region" description="Helical" evidence="1">
    <location>
        <begin position="113"/>
        <end position="133"/>
    </location>
</feature>
<evidence type="ECO:0008006" key="4">
    <source>
        <dbReference type="Google" id="ProtNLM"/>
    </source>
</evidence>
<dbReference type="RefSeq" id="WP_306746058.1">
    <property type="nucleotide sequence ID" value="NZ_NSDM01000005.1"/>
</dbReference>
<keyword evidence="1" id="KW-0812">Transmembrane</keyword>
<feature type="transmembrane region" description="Helical" evidence="1">
    <location>
        <begin position="84"/>
        <end position="107"/>
    </location>
</feature>
<organism evidence="2 3">
    <name type="scientific">Saccharothrix yanglingensis</name>
    <dbReference type="NCBI Taxonomy" id="659496"/>
    <lineage>
        <taxon>Bacteria</taxon>
        <taxon>Bacillati</taxon>
        <taxon>Actinomycetota</taxon>
        <taxon>Actinomycetes</taxon>
        <taxon>Pseudonocardiales</taxon>
        <taxon>Pseudonocardiaceae</taxon>
        <taxon>Saccharothrix</taxon>
    </lineage>
</organism>
<name>A0ABU0WYH0_9PSEU</name>
<comment type="caution">
    <text evidence="2">The sequence shown here is derived from an EMBL/GenBank/DDBJ whole genome shotgun (WGS) entry which is preliminary data.</text>
</comment>
<dbReference type="EMBL" id="NSDM01000005">
    <property type="protein sequence ID" value="MDQ2584903.1"/>
    <property type="molecule type" value="Genomic_DNA"/>
</dbReference>
<feature type="transmembrane region" description="Helical" evidence="1">
    <location>
        <begin position="52"/>
        <end position="72"/>
    </location>
</feature>
<reference evidence="2 3" key="1">
    <citation type="submission" date="2017-06" db="EMBL/GenBank/DDBJ databases">
        <title>Cultured bacterium strain Saccharothrix yanglingensis Hhs.015.</title>
        <authorList>
            <person name="Xia Y."/>
        </authorList>
    </citation>
    <scope>NUCLEOTIDE SEQUENCE [LARGE SCALE GENOMIC DNA]</scope>
    <source>
        <strain evidence="2 3">Hhs.015</strain>
    </source>
</reference>
<accession>A0ABU0WYH0</accession>
<feature type="transmembrane region" description="Helical" evidence="1">
    <location>
        <begin position="20"/>
        <end position="40"/>
    </location>
</feature>
<evidence type="ECO:0000256" key="1">
    <source>
        <dbReference type="SAM" id="Phobius"/>
    </source>
</evidence>
<proteinExistence type="predicted"/>
<dbReference type="Proteomes" id="UP001225605">
    <property type="component" value="Unassembled WGS sequence"/>
</dbReference>
<sequence length="159" mass="16592">MTPEEVLRRLDAPLSLRRRLGYAAVGLAGLVGAGLVVLLWATEPGLPPRTAAAFAVLAAIGAGWAGVAAWVLTRRTPLFARDRVVTAWAGVVAWAVFTLGASAIALARHEVRPVPVVLVLVLGAVAAVNLVAARRARAALLERKARLGGESLPREGEVD</sequence>
<evidence type="ECO:0000313" key="2">
    <source>
        <dbReference type="EMBL" id="MDQ2584903.1"/>
    </source>
</evidence>
<evidence type="ECO:0000313" key="3">
    <source>
        <dbReference type="Proteomes" id="UP001225605"/>
    </source>
</evidence>
<keyword evidence="3" id="KW-1185">Reference proteome</keyword>
<gene>
    <name evidence="2" type="ORF">CKY47_13105</name>
</gene>
<keyword evidence="1" id="KW-1133">Transmembrane helix</keyword>
<keyword evidence="1" id="KW-0472">Membrane</keyword>